<evidence type="ECO:0000313" key="3">
    <source>
        <dbReference type="EMBL" id="EHJ09892.1"/>
    </source>
</evidence>
<gene>
    <name evidence="3" type="ORF">CWATWH0003_5355</name>
</gene>
<evidence type="ECO:0000256" key="2">
    <source>
        <dbReference type="SAM" id="MobiDB-lite"/>
    </source>
</evidence>
<keyword evidence="1" id="KW-0175">Coiled coil</keyword>
<comment type="caution">
    <text evidence="3">The sequence shown here is derived from an EMBL/GenBank/DDBJ whole genome shotgun (WGS) entry which is preliminary data.</text>
</comment>
<protein>
    <submittedName>
        <fullName evidence="3">Liver stage antigen, putative</fullName>
    </submittedName>
</protein>
<reference evidence="3 4" key="1">
    <citation type="journal article" date="2011" name="Front. Microbiol.">
        <title>Two Strains of Crocosphaera watsonii with Highly Conserved Genomes are Distinguished by Strain-Specific Features.</title>
        <authorList>
            <person name="Bench S.R."/>
            <person name="Ilikchyan I.N."/>
            <person name="Tripp H.J."/>
            <person name="Zehr J.P."/>
        </authorList>
    </citation>
    <scope>NUCLEOTIDE SEQUENCE [LARGE SCALE GENOMIC DNA]</scope>
    <source>
        <strain evidence="3 4">WH 0003</strain>
    </source>
</reference>
<evidence type="ECO:0000313" key="4">
    <source>
        <dbReference type="Proteomes" id="UP000003477"/>
    </source>
</evidence>
<dbReference type="PATRIC" id="fig|423471.3.peg.5003"/>
<dbReference type="Proteomes" id="UP000003477">
    <property type="component" value="Unassembled WGS sequence"/>
</dbReference>
<name>G5JD57_CROWT</name>
<proteinExistence type="predicted"/>
<sequence>MEALQQGLGAAVESLGGSVDNLKLDLASAFAPGVEAATRFFQSIIDNITANKTLFDGLKNATKEFADLLKENAGLSEAIAGSFQNLISAGLETSTELALDLFNYLAQNPDALSEMVEVLDTFVRLLADATRLAVELGRILGPVLEGAGVVLEKTAQGYQNIRDRIGVGGKQGTAGRQVARELGFSQQDFDEKLSEKAKSTDGFNSRIAVVSDKAREQAVEEVLDELIQERNKQQRANSLNEGADLGLKAAVQRANAKTPEQAAQDVEQATETAEQAVGEMEENITTSLDTIALAELERAIDIEKMVLAGALSHEQAEIRKLESTKQRIQEELSAEQEKLNSAESEEERFHARQAIADKTIDLLKVQQEIEAKIRDLALAKLREQVQLQQQQLGLQQQALSIQQQELKDYDSFLNQLSLVEASLERQQRLQNAQNDLEGTIINAQIERSNLRLQQLEKANSLYQQLQGDISEEQRRVLTQELGTLGLAGRVTEREILQAIFQEERRQFQLKREALEQQQEIERKSLQFEKEKTQLQIQQNNLAADRAVKEAQVNLEQSRLQNQQRQLETQTKLKEAQIQASSAKTEEEKAQAQALVNLYSQQLGLIQKQGQLLIAQGQSAINIAQQNRQSIAQEGATSLQELGLKEEALDITQGLDRDRLNNEFQNDISNQRIAESQLSNLSSQALPTGNVIPVREITNTRIGGDREPLSGNRNRPVLVTPQPRDNLFNALRNPDISELASAINLTDSVDLAGGLSLGLADTLNSPIPSTPDLGNSVPESSVDSNVFQDKVLLNMQEIISILSDTQPITQNNDYSLYANNDTEILQQAKSQSLDDLVVIINSVTGKFAGS</sequence>
<feature type="coiled-coil region" evidence="1">
    <location>
        <begin position="445"/>
        <end position="592"/>
    </location>
</feature>
<evidence type="ECO:0000256" key="1">
    <source>
        <dbReference type="SAM" id="Coils"/>
    </source>
</evidence>
<dbReference type="EMBL" id="AESD01000826">
    <property type="protein sequence ID" value="EHJ09892.1"/>
    <property type="molecule type" value="Genomic_DNA"/>
</dbReference>
<accession>G5JD57</accession>
<organism evidence="3 4">
    <name type="scientific">Crocosphaera watsonii WH 0003</name>
    <dbReference type="NCBI Taxonomy" id="423471"/>
    <lineage>
        <taxon>Bacteria</taxon>
        <taxon>Bacillati</taxon>
        <taxon>Cyanobacteriota</taxon>
        <taxon>Cyanophyceae</taxon>
        <taxon>Oscillatoriophycideae</taxon>
        <taxon>Chroococcales</taxon>
        <taxon>Aphanothecaceae</taxon>
        <taxon>Crocosphaera</taxon>
    </lineage>
</organism>
<feature type="coiled-coil region" evidence="1">
    <location>
        <begin position="311"/>
        <end position="352"/>
    </location>
</feature>
<feature type="region of interest" description="Disordered" evidence="2">
    <location>
        <begin position="701"/>
        <end position="720"/>
    </location>
</feature>
<dbReference type="AlphaFoldDB" id="G5JD57"/>